<feature type="domain" description="DUF7507" evidence="4">
    <location>
        <begin position="1441"/>
        <end position="1519"/>
    </location>
</feature>
<feature type="domain" description="DUF7507" evidence="4">
    <location>
        <begin position="438"/>
        <end position="507"/>
    </location>
</feature>
<feature type="domain" description="DUF7507" evidence="4">
    <location>
        <begin position="1341"/>
        <end position="1431"/>
    </location>
</feature>
<dbReference type="Pfam" id="PF24346">
    <property type="entry name" value="DUF7507"/>
    <property type="match status" value="8"/>
</dbReference>
<evidence type="ECO:0000313" key="5">
    <source>
        <dbReference type="EMBL" id="WIX80885.1"/>
    </source>
</evidence>
<dbReference type="KEGG" id="acab:QRX50_09030"/>
<evidence type="ECO:0000256" key="1">
    <source>
        <dbReference type="SAM" id="MobiDB-lite"/>
    </source>
</evidence>
<feature type="domain" description="DUF7507" evidence="4">
    <location>
        <begin position="1041"/>
        <end position="1133"/>
    </location>
</feature>
<dbReference type="Gene3D" id="2.60.40.10">
    <property type="entry name" value="Immunoglobulins"/>
    <property type="match status" value="5"/>
</dbReference>
<organism evidence="5 6">
    <name type="scientific">Amycolatopsis carbonis</name>
    <dbReference type="NCBI Taxonomy" id="715471"/>
    <lineage>
        <taxon>Bacteria</taxon>
        <taxon>Bacillati</taxon>
        <taxon>Actinomycetota</taxon>
        <taxon>Actinomycetes</taxon>
        <taxon>Pseudonocardiales</taxon>
        <taxon>Pseudonocardiaceae</taxon>
        <taxon>Amycolatopsis</taxon>
    </lineage>
</organism>
<feature type="region of interest" description="Disordered" evidence="1">
    <location>
        <begin position="1517"/>
        <end position="1538"/>
    </location>
</feature>
<accession>A0A9Y2IIC5</accession>
<keyword evidence="2" id="KW-0472">Membrane</keyword>
<evidence type="ECO:0000256" key="2">
    <source>
        <dbReference type="SAM" id="Phobius"/>
    </source>
</evidence>
<feature type="chain" id="PRO_5040996442" description="DUF7507 domain-containing protein" evidence="3">
    <location>
        <begin position="25"/>
        <end position="1785"/>
    </location>
</feature>
<dbReference type="InterPro" id="IPR013783">
    <property type="entry name" value="Ig-like_fold"/>
</dbReference>
<feature type="domain" description="DUF7507" evidence="4">
    <location>
        <begin position="637"/>
        <end position="701"/>
    </location>
</feature>
<evidence type="ECO:0000259" key="4">
    <source>
        <dbReference type="Pfam" id="PF24346"/>
    </source>
</evidence>
<keyword evidence="2" id="KW-0812">Transmembrane</keyword>
<feature type="domain" description="DUF7507" evidence="4">
    <location>
        <begin position="941"/>
        <end position="1030"/>
    </location>
</feature>
<protein>
    <recommendedName>
        <fullName evidence="4">DUF7507 domain-containing protein</fullName>
    </recommendedName>
</protein>
<dbReference type="GO" id="GO:0005975">
    <property type="term" value="P:carbohydrate metabolic process"/>
    <property type="evidence" value="ECO:0007669"/>
    <property type="project" value="UniProtKB-ARBA"/>
</dbReference>
<dbReference type="InterPro" id="IPR055354">
    <property type="entry name" value="DUF7507"/>
</dbReference>
<feature type="transmembrane region" description="Helical" evidence="2">
    <location>
        <begin position="1761"/>
        <end position="1779"/>
    </location>
</feature>
<keyword evidence="3" id="KW-0732">Signal</keyword>
<dbReference type="InterPro" id="IPR047589">
    <property type="entry name" value="DUF11_rpt"/>
</dbReference>
<feature type="signal peptide" evidence="3">
    <location>
        <begin position="1"/>
        <end position="24"/>
    </location>
</feature>
<evidence type="ECO:0000313" key="6">
    <source>
        <dbReference type="Proteomes" id="UP001236014"/>
    </source>
</evidence>
<evidence type="ECO:0000256" key="3">
    <source>
        <dbReference type="SAM" id="SignalP"/>
    </source>
</evidence>
<feature type="domain" description="DUF7507" evidence="4">
    <location>
        <begin position="536"/>
        <end position="633"/>
    </location>
</feature>
<keyword evidence="2" id="KW-1133">Transmembrane helix</keyword>
<proteinExistence type="predicted"/>
<name>A0A9Y2IIC5_9PSEU</name>
<dbReference type="RefSeq" id="WP_285971500.1">
    <property type="nucleotide sequence ID" value="NZ_CP127294.1"/>
</dbReference>
<dbReference type="NCBIfam" id="TIGR01451">
    <property type="entry name" value="B_ant_repeat"/>
    <property type="match status" value="7"/>
</dbReference>
<dbReference type="InterPro" id="IPR051172">
    <property type="entry name" value="Chlamydia_OmcB"/>
</dbReference>
<sequence length="1785" mass="182703">MGSAGKRLLAVLGLLATFVVPAHADAVKGLPQNYHQVVYGDFLYAGNSVVECTPSDADCAKAAGRETKKSAGDFALRWSDVDSDASTFDSSAASVTIPPGAKVAFARLSWGGTRTACASPAGSPRTQAVRFSVGAAQSDVAPGSYAEDAKFYSAYADVTGQFATAPTGAPLTLTAADVWTTAGRGCGGGWSVAIVFSYPTRDPQYAPVKRAIYVYDGHVPQAANGSATTTTVTGFRAASADAHVGVTAEGGDWGTTGDRFLINDKPVAEPGTGASDNFFVASTDNAAKPDVENTFGIDAKALSSDAVPSGATSAKLAFSSTGDDFVAQSLVFSVPVPDLQLVTHTDPPRAHAGDQVTVTVGVTNPNDTAATGVEVTDDRFPACAKKIGELAAGATTGYQCTVTAPDDDVTSAAKVTGTSTLGDALDGSATTRVDVVHPAITLAQQVDKAAYRAGDVVTFTVTATNTGDVPLHDVAITDAKVGACARTIGTLAPGQHTTGTCTAKAPVPDTSASVAGTDPLGKTVTANADVKVPGIAPALDVTKTVDPAVVHAGDPVTWTITVRNAGDSPLNPVVVTDATTPECSRTFGALAAGAQQSFPCGANPALTTTNTVTATGTDLSGQLVTDTAAATAKVIHPALSLTKTAAPAQVREGDRVTFTVTLKNTGDAPLDDVAVTDDRTPGCVRKFGRLAPQATQTYQCDLLAPGADFTDPVVATGKDELGKQLSVTADAPVDVIHPAVAVTESAAPAQVREGDHVTLSVTVSNTGDVPLDDLAVTSTKVPWCAKQLGILASQGKQTFTCTTVAGKDGFTNSVTATGTDPTARTVTASADAKFTVQHPAVTLATTVQGGPFREHDSVPLQVIVTNTGDTPLTKLHVTTAARAETCAQDHDTLAPGATWTFTCTTTAPADDVTESRTVTATPPVGPVVTASAETALDVIHPAITVTQTVAPTVTRPGEPATFTITATNTGDAELHDVAIEDQAAPECANRLGTLAPQAKQTYTCTHSAGDDLTSTAKATGTDPSNRPVTATADAHLDVIHPAITITQSAKPQQVREGDQVTFTITVRNTGDVPLTKVSIMDEKAPVCARPDGGTTLAPGATDHYTCTTQAGPDGYTNTAKVTAADPLGGTVTATADAAFTVVHPGLSLTRTVHGGPFRAGDAVTTTLTVTNTGDSPVTAVQVTDDQTPACAKIFDTLAPGAKQSYDCTSPAPADDSVLTAHATGIPATGPPLTAAADAKIDVIHPAITVKPVAAQHQARPGDDVTITVTVTNTGDTPLTNITLTGCPHTENQLATGAAATYTCTVKAAPDDFTTTVNATANDPTTRPVTASGATDVDVIHPEIAIMTDAEPYQVREGDTVTFSVLVKNVGDVPLTKVSVVDDHTAACAHDVATLAPDAEDTHTCTTVAGKTGFTSTTKAAGTDPTQRTVTASSQASFEVLQPKLTVTKTSAEGPFAPDDSVRFDLVLTNTGDTELHDVHVTDPQAPECARTFSTLPVNGIQRYPCTTTATGWTTDTTQATATPTRGAPITTTASNPVPVIHPGLTVTTDHLNQPIRPGDPVTYLTTVRNTGDAELHDVTVRATDPACAFTVPHLEPGTQTRRACTRTAETTAVTDTTATAQDPAGHQLTATTTTTTDVLGSNAAPAQPVKVIPRPALHVTERADPIASPGDTVTFLVTAANAGDTPLTVDGHHLDPGRRREWTRTAIAPRGGTLTDAVEVTAQREGAQPLTVRAAATVRILDSHARTAAQKQPIPGSDPDFTFYVLLGLALLGSGALLLRITRVS</sequence>
<reference evidence="5 6" key="1">
    <citation type="submission" date="2023-06" db="EMBL/GenBank/DDBJ databases">
        <authorList>
            <person name="Oyuntsetseg B."/>
            <person name="Kim S.B."/>
        </authorList>
    </citation>
    <scope>NUCLEOTIDE SEQUENCE [LARGE SCALE GENOMIC DNA]</scope>
    <source>
        <strain evidence="5 6">2-15</strain>
    </source>
</reference>
<dbReference type="Proteomes" id="UP001236014">
    <property type="component" value="Chromosome"/>
</dbReference>
<feature type="domain" description="DUF7507" evidence="4">
    <location>
        <begin position="738"/>
        <end position="828"/>
    </location>
</feature>
<keyword evidence="6" id="KW-1185">Reference proteome</keyword>
<dbReference type="PANTHER" id="PTHR34819">
    <property type="entry name" value="LARGE CYSTEINE-RICH PERIPLASMIC PROTEIN OMCB"/>
    <property type="match status" value="1"/>
</dbReference>
<dbReference type="PANTHER" id="PTHR34819:SF3">
    <property type="entry name" value="CELL SURFACE PROTEIN"/>
    <property type="match status" value="1"/>
</dbReference>
<gene>
    <name evidence="5" type="ORF">QRX50_09030</name>
</gene>
<dbReference type="EMBL" id="CP127294">
    <property type="protein sequence ID" value="WIX80885.1"/>
    <property type="molecule type" value="Genomic_DNA"/>
</dbReference>